<evidence type="ECO:0000313" key="1">
    <source>
        <dbReference type="EMBL" id="MDD0983954.1"/>
    </source>
</evidence>
<proteinExistence type="predicted"/>
<comment type="caution">
    <text evidence="1">The sequence shown here is derived from an EMBL/GenBank/DDBJ whole genome shotgun (WGS) entry which is preliminary data.</text>
</comment>
<reference evidence="1" key="1">
    <citation type="submission" date="2022-05" db="EMBL/GenBank/DDBJ databases">
        <title>Novel Pseudomonas spp. Isolated from a Rainbow Trout Aquaculture Facility.</title>
        <authorList>
            <person name="Testerman T."/>
            <person name="Graf J."/>
        </authorList>
    </citation>
    <scope>NUCLEOTIDE SEQUENCE</scope>
    <source>
        <strain evidence="1">ID1050</strain>
    </source>
</reference>
<evidence type="ECO:0008006" key="3">
    <source>
        <dbReference type="Google" id="ProtNLM"/>
    </source>
</evidence>
<gene>
    <name evidence="1" type="ORF">M5G21_03100</name>
</gene>
<dbReference type="EMBL" id="JAMDHD010000004">
    <property type="protein sequence ID" value="MDD0983954.1"/>
    <property type="molecule type" value="Genomic_DNA"/>
</dbReference>
<dbReference type="RefSeq" id="WP_273866859.1">
    <property type="nucleotide sequence ID" value="NZ_JAMDHD010000004.1"/>
</dbReference>
<organism evidence="1 2">
    <name type="scientific">Pseudomonas shahriarae</name>
    <dbReference type="NCBI Taxonomy" id="2745512"/>
    <lineage>
        <taxon>Bacteria</taxon>
        <taxon>Pseudomonadati</taxon>
        <taxon>Pseudomonadota</taxon>
        <taxon>Gammaproteobacteria</taxon>
        <taxon>Pseudomonadales</taxon>
        <taxon>Pseudomonadaceae</taxon>
        <taxon>Pseudomonas</taxon>
    </lineage>
</organism>
<keyword evidence="2" id="KW-1185">Reference proteome</keyword>
<sequence>MNFGPGKLYPNHRYIIKRHTTEITKYIEGHLEWKSKDFAPLKQSLRISLRKQQHGRCVYCRRKISIERKNTAEDIEHYLDKSKEKYRKWAFSPVNLAIACHPCNMQKSTKDMGDATIALALGLTANAGEFRWIHPYFDDYFENIEIIESWIYIIKANAPKGDRAKNMIIDCKLDQIQTIEAGKKFVLDRIDKAQRLALKCFDSNPSRSKKLIEYAQILTKEGWKHI</sequence>
<evidence type="ECO:0000313" key="2">
    <source>
        <dbReference type="Proteomes" id="UP001148189"/>
    </source>
</evidence>
<name>A0ABT5N6T1_9PSED</name>
<dbReference type="Proteomes" id="UP001148189">
    <property type="component" value="Unassembled WGS sequence"/>
</dbReference>
<protein>
    <recommendedName>
        <fullName evidence="3">TIGR02646 family protein</fullName>
    </recommendedName>
</protein>
<accession>A0ABT5N6T1</accession>
<dbReference type="Gene3D" id="1.10.30.50">
    <property type="match status" value="1"/>
</dbReference>